<reference evidence="11 12" key="1">
    <citation type="submission" date="2017-09" db="EMBL/GenBank/DDBJ databases">
        <title>Bacterial strain isolated from the female urinary microbiota.</title>
        <authorList>
            <person name="Thomas-White K."/>
            <person name="Kumar N."/>
            <person name="Forster S."/>
            <person name="Putonti C."/>
            <person name="Lawley T."/>
            <person name="Wolfe A.J."/>
        </authorList>
    </citation>
    <scope>NUCLEOTIDE SEQUENCE [LARGE SCALE GENOMIC DNA]</scope>
    <source>
        <strain evidence="11 12">UMB1301</strain>
    </source>
</reference>
<dbReference type="InterPro" id="IPR024528">
    <property type="entry name" value="ThrE_2"/>
</dbReference>
<evidence type="ECO:0000313" key="12">
    <source>
        <dbReference type="Proteomes" id="UP000235598"/>
    </source>
</evidence>
<dbReference type="PANTHER" id="PTHR34390:SF2">
    <property type="entry name" value="SUCCINATE TRANSPORTER SUBUNIT YJJP-RELATED"/>
    <property type="match status" value="1"/>
</dbReference>
<dbReference type="Pfam" id="PF12821">
    <property type="entry name" value="ThrE_2"/>
    <property type="match status" value="1"/>
</dbReference>
<evidence type="ECO:0000256" key="8">
    <source>
        <dbReference type="SAM" id="Phobius"/>
    </source>
</evidence>
<evidence type="ECO:0000256" key="1">
    <source>
        <dbReference type="ARBA" id="ARBA00004651"/>
    </source>
</evidence>
<evidence type="ECO:0000256" key="7">
    <source>
        <dbReference type="SAM" id="MobiDB-lite"/>
    </source>
</evidence>
<feature type="transmembrane region" description="Helical" evidence="8">
    <location>
        <begin position="395"/>
        <end position="413"/>
    </location>
</feature>
<dbReference type="InterPro" id="IPR010619">
    <property type="entry name" value="ThrE-like_N"/>
</dbReference>
<feature type="transmembrane region" description="Helical" evidence="8">
    <location>
        <begin position="213"/>
        <end position="232"/>
    </location>
</feature>
<evidence type="ECO:0000256" key="3">
    <source>
        <dbReference type="ARBA" id="ARBA00022692"/>
    </source>
</evidence>
<keyword evidence="3 8" id="KW-0812">Transmembrane</keyword>
<dbReference type="PANTHER" id="PTHR34390">
    <property type="entry name" value="UPF0442 PROTEIN YJJB-RELATED"/>
    <property type="match status" value="1"/>
</dbReference>
<comment type="similarity">
    <text evidence="6">Belongs to the ThrE exporter (TC 2.A.79) family.</text>
</comment>
<dbReference type="GO" id="GO:0005886">
    <property type="term" value="C:plasma membrane"/>
    <property type="evidence" value="ECO:0007669"/>
    <property type="project" value="UniProtKB-SubCell"/>
</dbReference>
<evidence type="ECO:0000259" key="9">
    <source>
        <dbReference type="Pfam" id="PF06738"/>
    </source>
</evidence>
<evidence type="ECO:0000259" key="10">
    <source>
        <dbReference type="Pfam" id="PF12821"/>
    </source>
</evidence>
<dbReference type="RefSeq" id="WP_102239067.1">
    <property type="nucleotide sequence ID" value="NZ_PNHK01000003.1"/>
</dbReference>
<proteinExistence type="inferred from homology"/>
<organism evidence="11 12">
    <name type="scientific">Brevibacterium paucivorans</name>
    <dbReference type="NCBI Taxonomy" id="170994"/>
    <lineage>
        <taxon>Bacteria</taxon>
        <taxon>Bacillati</taxon>
        <taxon>Actinomycetota</taxon>
        <taxon>Actinomycetes</taxon>
        <taxon>Micrococcales</taxon>
        <taxon>Brevibacteriaceae</taxon>
        <taxon>Brevibacterium</taxon>
    </lineage>
</organism>
<evidence type="ECO:0000256" key="4">
    <source>
        <dbReference type="ARBA" id="ARBA00022989"/>
    </source>
</evidence>
<dbReference type="InterPro" id="IPR050539">
    <property type="entry name" value="ThrE_Dicarb/AminoAcid_Exp"/>
</dbReference>
<dbReference type="GO" id="GO:0015744">
    <property type="term" value="P:succinate transport"/>
    <property type="evidence" value="ECO:0007669"/>
    <property type="project" value="TreeGrafter"/>
</dbReference>
<dbReference type="GO" id="GO:0022857">
    <property type="term" value="F:transmembrane transporter activity"/>
    <property type="evidence" value="ECO:0007669"/>
    <property type="project" value="InterPro"/>
</dbReference>
<keyword evidence="5 8" id="KW-0472">Membrane</keyword>
<protein>
    <recommendedName>
        <fullName evidence="13">Threonine/serine exporter family protein</fullName>
    </recommendedName>
</protein>
<keyword evidence="4 8" id="KW-1133">Transmembrane helix</keyword>
<feature type="domain" description="Threonine/Serine exporter ThrE" evidence="10">
    <location>
        <begin position="374"/>
        <end position="504"/>
    </location>
</feature>
<dbReference type="Pfam" id="PF06738">
    <property type="entry name" value="ThrE"/>
    <property type="match status" value="1"/>
</dbReference>
<comment type="subcellular location">
    <subcellularLocation>
        <location evidence="1">Cell membrane</location>
        <topology evidence="1">Multi-pass membrane protein</topology>
    </subcellularLocation>
</comment>
<feature type="region of interest" description="Disordered" evidence="7">
    <location>
        <begin position="1"/>
        <end position="59"/>
    </location>
</feature>
<evidence type="ECO:0000313" key="11">
    <source>
        <dbReference type="EMBL" id="PMD05127.1"/>
    </source>
</evidence>
<gene>
    <name evidence="11" type="ORF">CJ199_08545</name>
</gene>
<feature type="compositionally biased region" description="Polar residues" evidence="7">
    <location>
        <begin position="1"/>
        <end position="12"/>
    </location>
</feature>
<feature type="transmembrane region" description="Helical" evidence="8">
    <location>
        <begin position="265"/>
        <end position="288"/>
    </location>
</feature>
<keyword evidence="2" id="KW-1003">Cell membrane</keyword>
<accession>A0A2N6VM19</accession>
<feature type="transmembrane region" description="Helical" evidence="8">
    <location>
        <begin position="294"/>
        <end position="316"/>
    </location>
</feature>
<evidence type="ECO:0008006" key="13">
    <source>
        <dbReference type="Google" id="ProtNLM"/>
    </source>
</evidence>
<feature type="transmembrane region" description="Helical" evidence="8">
    <location>
        <begin position="482"/>
        <end position="506"/>
    </location>
</feature>
<sequence length="532" mass="56627">MSEQKPTTQPTTRGAALPQSALKTEPAPQPKRQSRARKLLATTSAPLRKSTRKRAEDIARRTVEKIVSDPSPPTQPVPIVAMLKGTPFQEPVEARAKTESEARLILDLSVDLGAIMLRAGASSAETELAVIATCSAMGLPNAEVDLTATSLTVHYSDPDGKLLTVVRVVRALSLHFAKLSSVHSLVADMVDGKIDYDEARSRLDAIRRQKRPYAEWVVTLAWGVLVMCFINLVGGNGVASILGFVIAIASDWFGKVLYRVSVPPFFVIMAQTVVVTLVAMVTYSFGLIASPQYMIAGGIVLLLPTVTLVSAVQDALTDFPLTAAGRSITLFMSFAGIVSGIAFGLYVGRLMHLREIDVIVRSSGIDALTTIVALFAAFLVAACGAIGYQAAKRTVMIAGVIGLIGFVVLVGLMVLGVGNILACFVSSTVVGFLCRPAAFKRGTPVIVLMIPTIFPLLQGLSIFSSVYKIVEPEEFVSLANGLSALFAALTANAAIGVGAILGDFIVRPFMKRRVNAKQQAQNPDPEESDSLD</sequence>
<evidence type="ECO:0000256" key="6">
    <source>
        <dbReference type="ARBA" id="ARBA00034125"/>
    </source>
</evidence>
<comment type="caution">
    <text evidence="11">The sequence shown here is derived from an EMBL/GenBank/DDBJ whole genome shotgun (WGS) entry which is preliminary data.</text>
</comment>
<dbReference type="EMBL" id="PNHK01000003">
    <property type="protein sequence ID" value="PMD05127.1"/>
    <property type="molecule type" value="Genomic_DNA"/>
</dbReference>
<evidence type="ECO:0000256" key="5">
    <source>
        <dbReference type="ARBA" id="ARBA00023136"/>
    </source>
</evidence>
<feature type="transmembrane region" description="Helical" evidence="8">
    <location>
        <begin position="367"/>
        <end position="388"/>
    </location>
</feature>
<dbReference type="AlphaFoldDB" id="A0A2N6VM19"/>
<feature type="transmembrane region" description="Helical" evidence="8">
    <location>
        <begin position="328"/>
        <end position="347"/>
    </location>
</feature>
<dbReference type="Proteomes" id="UP000235598">
    <property type="component" value="Unassembled WGS sequence"/>
</dbReference>
<feature type="domain" description="Threonine/serine exporter-like N-terminal" evidence="9">
    <location>
        <begin position="108"/>
        <end position="347"/>
    </location>
</feature>
<dbReference type="OrthoDB" id="9763957at2"/>
<evidence type="ECO:0000256" key="2">
    <source>
        <dbReference type="ARBA" id="ARBA00022475"/>
    </source>
</evidence>
<name>A0A2N6VM19_9MICO</name>
<feature type="transmembrane region" description="Helical" evidence="8">
    <location>
        <begin position="445"/>
        <end position="470"/>
    </location>
</feature>